<keyword evidence="1" id="KW-0732">Signal</keyword>
<feature type="domain" description="Glycosyl hydrolase family 92 N-terminal" evidence="3">
    <location>
        <begin position="31"/>
        <end position="273"/>
    </location>
</feature>
<dbReference type="RefSeq" id="WP_085754862.1">
    <property type="nucleotide sequence ID" value="NZ_CP021023.1"/>
</dbReference>
<dbReference type="KEGG" id="pbp:STSP1_01712"/>
<dbReference type="GO" id="GO:0030246">
    <property type="term" value="F:carbohydrate binding"/>
    <property type="evidence" value="ECO:0007669"/>
    <property type="project" value="InterPro"/>
</dbReference>
<dbReference type="SUPFAM" id="SSF48208">
    <property type="entry name" value="Six-hairpin glycosidases"/>
    <property type="match status" value="1"/>
</dbReference>
<dbReference type="InterPro" id="IPR014718">
    <property type="entry name" value="GH-type_carb-bd"/>
</dbReference>
<accession>A0A1W6LK57</accession>
<dbReference type="InterPro" id="IPR012939">
    <property type="entry name" value="Glyco_hydro_92"/>
</dbReference>
<dbReference type="NCBIfam" id="TIGR01180">
    <property type="entry name" value="aman2_put"/>
    <property type="match status" value="1"/>
</dbReference>
<evidence type="ECO:0000313" key="6">
    <source>
        <dbReference type="Proteomes" id="UP000193334"/>
    </source>
</evidence>
<feature type="domain" description="Glycosyl hydrolase family 92" evidence="2">
    <location>
        <begin position="279"/>
        <end position="736"/>
    </location>
</feature>
<dbReference type="InterPro" id="IPR005887">
    <property type="entry name" value="GH92_a_mannosidase_put"/>
</dbReference>
<dbReference type="FunFam" id="1.20.1050.60:FF:000001">
    <property type="entry name" value="Putative alpha-1,2-mannosidase"/>
    <property type="match status" value="1"/>
</dbReference>
<evidence type="ECO:0000259" key="3">
    <source>
        <dbReference type="Pfam" id="PF17678"/>
    </source>
</evidence>
<dbReference type="GO" id="GO:0005829">
    <property type="term" value="C:cytosol"/>
    <property type="evidence" value="ECO:0007669"/>
    <property type="project" value="TreeGrafter"/>
</dbReference>
<gene>
    <name evidence="4" type="ORF">STSP1_00520</name>
    <name evidence="5" type="ORF">STSP1_01712</name>
</gene>
<evidence type="ECO:0000256" key="1">
    <source>
        <dbReference type="SAM" id="SignalP"/>
    </source>
</evidence>
<sequence precursor="true">MVKRKFVLFLLSAAAFFASDVQGGRQAVDCVNPLIGTPFAGFEDGLEGGGTMPCVNAPFAMTNFVPQTCQNRIGRMPYVYEDDKIIGFLATHQPTVWMGDYGYVSVMPQIGDLEVQQDRRALSFSHENEQSSPYRYSVEMQKAGKVIKGEIAAASRCALFRFTFPRSDKSHLVIQAINAEKDKPFKGYVNISPDKKEIVGYNPDQKCSHLVRTLKNFKGWFVIQFDKPFETYGTWTEGQINEGSAEERGSCMGAYITFPTSEKEQVNARIATSFISLEQARQNLENEVPHWNFDKLSQSTRKLWQDNLSRIEVGGVSEEQKEIFYTAMFHTMLFPREFSEYGRYYSAFDDKIHKGVSYNDFSLWDTFRAVHPLFHFIQPERVNPMIQSLVQMYEQGGWIPKWPNPTYTNIMIGTHADSVIADAYIKGFRSYDVHKAYQAIRKNAFQPPDCDTKRGWGDREEIPHYEARGGSSYYNSLGYVPFDRTQESVSRTVEFSYGDFCAAQMAGELGKNDEYRRLMRRSSNYKNLYNPETGFLAPRLFNGEWAGHPNWGFTEGSPWTYRFGAMHDIEGMIEMMGGDEKFAALLTKNFEDGHYRHDNEPGHHYIYLFNYCGKPWKTQQLVRKHTSEENYRNVPLGINGNDDCGQMSAWYIFSVMGFYPVSPGTDHFTFGAPQFPRFKLHLTHNGRPKTFEIIARNLSDENKYVRSITLDGKTINKPYITYSQIMNSRRLVFEMTDSHGYKNR</sequence>
<dbReference type="PANTHER" id="PTHR12143">
    <property type="entry name" value="PEPTIDE N-GLYCANASE PNGASE -RELATED"/>
    <property type="match status" value="1"/>
</dbReference>
<proteinExistence type="predicted"/>
<dbReference type="InterPro" id="IPR041371">
    <property type="entry name" value="GH92_N"/>
</dbReference>
<keyword evidence="6" id="KW-1185">Reference proteome</keyword>
<evidence type="ECO:0000313" key="4">
    <source>
        <dbReference type="EMBL" id="ARN56149.1"/>
    </source>
</evidence>
<dbReference type="InterPro" id="IPR050883">
    <property type="entry name" value="PNGase"/>
</dbReference>
<dbReference type="InterPro" id="IPR008928">
    <property type="entry name" value="6-hairpin_glycosidase_sf"/>
</dbReference>
<dbReference type="Gene3D" id="3.30.2080.10">
    <property type="entry name" value="GH92 mannosidase domain"/>
    <property type="match status" value="1"/>
</dbReference>
<dbReference type="GO" id="GO:0000224">
    <property type="term" value="F:peptide-N4-(N-acetyl-beta-glucosaminyl)asparagine amidase activity"/>
    <property type="evidence" value="ECO:0007669"/>
    <property type="project" value="TreeGrafter"/>
</dbReference>
<dbReference type="Pfam" id="PF07971">
    <property type="entry name" value="Glyco_hydro_92"/>
    <property type="match status" value="1"/>
</dbReference>
<evidence type="ECO:0000313" key="5">
    <source>
        <dbReference type="EMBL" id="ARN57309.1"/>
    </source>
</evidence>
<dbReference type="Proteomes" id="UP000193334">
    <property type="component" value="Chromosome"/>
</dbReference>
<dbReference type="GO" id="GO:0005975">
    <property type="term" value="P:carbohydrate metabolic process"/>
    <property type="evidence" value="ECO:0007669"/>
    <property type="project" value="InterPro"/>
</dbReference>
<evidence type="ECO:0000259" key="2">
    <source>
        <dbReference type="Pfam" id="PF07971"/>
    </source>
</evidence>
<dbReference type="Pfam" id="PF17678">
    <property type="entry name" value="Glyco_hydro_92N"/>
    <property type="match status" value="1"/>
</dbReference>
<feature type="signal peptide" evidence="1">
    <location>
        <begin position="1"/>
        <end position="23"/>
    </location>
</feature>
<dbReference type="STRING" id="1941349.STSP1_00520"/>
<name>A0A1W6LK57_9BACT</name>
<dbReference type="Gene3D" id="2.70.98.10">
    <property type="match status" value="1"/>
</dbReference>
<dbReference type="EMBL" id="CP021023">
    <property type="protein sequence ID" value="ARN57309.1"/>
    <property type="molecule type" value="Genomic_DNA"/>
</dbReference>
<reference evidence="4" key="2">
    <citation type="journal article" date="2018" name="Environ. Microbiol.">
        <title>Genome biology of a novel lineage of planctomycetes widespread in anoxic aquatic environments.</title>
        <authorList>
            <person name="Spring S."/>
            <person name="Bunk B."/>
            <person name="Sproer C."/>
            <person name="Rohde M."/>
            <person name="Klenk H.P."/>
        </authorList>
    </citation>
    <scope>NUCLEOTIDE SEQUENCE</scope>
    <source>
        <strain evidence="4">ST-PulAB-D4</strain>
    </source>
</reference>
<dbReference type="Gene3D" id="1.20.1050.60">
    <property type="entry name" value="alpha-1,2-mannosidase"/>
    <property type="match status" value="1"/>
</dbReference>
<protein>
    <submittedName>
        <fullName evidence="4">Putative alpha-1,2-mannosidase</fullName>
    </submittedName>
</protein>
<dbReference type="GO" id="GO:0006516">
    <property type="term" value="P:glycoprotein catabolic process"/>
    <property type="evidence" value="ECO:0007669"/>
    <property type="project" value="TreeGrafter"/>
</dbReference>
<dbReference type="AlphaFoldDB" id="A0A1W6LK57"/>
<dbReference type="EMBL" id="CP021023">
    <property type="protein sequence ID" value="ARN56149.1"/>
    <property type="molecule type" value="Genomic_DNA"/>
</dbReference>
<dbReference type="PANTHER" id="PTHR12143:SF43">
    <property type="entry name" value="PUTATIVE-RELATED"/>
    <property type="match status" value="1"/>
</dbReference>
<dbReference type="KEGG" id="pbp:STSP1_00520"/>
<reference evidence="6" key="1">
    <citation type="submission" date="2017-04" db="EMBL/GenBank/DDBJ databases">
        <title>Comparative genomics and description of representatives of a novel lineage of planctomycetes thriving in anoxic sediments.</title>
        <authorList>
            <person name="Spring S."/>
            <person name="Bunk B."/>
            <person name="Sproer C."/>
        </authorList>
    </citation>
    <scope>NUCLEOTIDE SEQUENCE [LARGE SCALE GENOMIC DNA]</scope>
    <source>
        <strain evidence="6">ST-PulAB-D4</strain>
    </source>
</reference>
<feature type="chain" id="PRO_5014069177" evidence="1">
    <location>
        <begin position="24"/>
        <end position="744"/>
    </location>
</feature>
<dbReference type="FunFam" id="3.30.2080.10:FF:000001">
    <property type="entry name" value="Alpha-1,2-mannosidase subfamily"/>
    <property type="match status" value="1"/>
</dbReference>
<dbReference type="Gene3D" id="1.20.1610.10">
    <property type="entry name" value="alpha-1,2-mannosidases domains"/>
    <property type="match status" value="1"/>
</dbReference>
<organism evidence="4 6">
    <name type="scientific">Sedimentisphaera salicampi</name>
    <dbReference type="NCBI Taxonomy" id="1941349"/>
    <lineage>
        <taxon>Bacteria</taxon>
        <taxon>Pseudomonadati</taxon>
        <taxon>Planctomycetota</taxon>
        <taxon>Phycisphaerae</taxon>
        <taxon>Sedimentisphaerales</taxon>
        <taxon>Sedimentisphaeraceae</taxon>
        <taxon>Sedimentisphaera</taxon>
    </lineage>
</organism>